<dbReference type="Proteomes" id="UP000037939">
    <property type="component" value="Unassembled WGS sequence"/>
</dbReference>
<accession>A0A0N0XIL7</accession>
<evidence type="ECO:0000259" key="2">
    <source>
        <dbReference type="Pfam" id="PF12804"/>
    </source>
</evidence>
<dbReference type="RefSeq" id="WP_083458909.1">
    <property type="nucleotide sequence ID" value="NZ_LAQT01000008.1"/>
</dbReference>
<organism evidence="3 4">
    <name type="scientific">Amantichitinum ursilacus</name>
    <dbReference type="NCBI Taxonomy" id="857265"/>
    <lineage>
        <taxon>Bacteria</taxon>
        <taxon>Pseudomonadati</taxon>
        <taxon>Pseudomonadota</taxon>
        <taxon>Betaproteobacteria</taxon>
        <taxon>Neisseriales</taxon>
        <taxon>Chitinibacteraceae</taxon>
        <taxon>Amantichitinum</taxon>
    </lineage>
</organism>
<dbReference type="GO" id="GO:0016779">
    <property type="term" value="F:nucleotidyltransferase activity"/>
    <property type="evidence" value="ECO:0007669"/>
    <property type="project" value="UniProtKB-ARBA"/>
</dbReference>
<evidence type="ECO:0000313" key="3">
    <source>
        <dbReference type="EMBL" id="KPC52876.1"/>
    </source>
</evidence>
<dbReference type="Pfam" id="PF12804">
    <property type="entry name" value="NTP_transf_3"/>
    <property type="match status" value="1"/>
</dbReference>
<comment type="caution">
    <text evidence="3">The sequence shown here is derived from an EMBL/GenBank/DDBJ whole genome shotgun (WGS) entry which is preliminary data.</text>
</comment>
<protein>
    <submittedName>
        <fullName evidence="3">Molybdopterin-guanine dinucleotide biosynthesis protein MobA</fullName>
    </submittedName>
</protein>
<dbReference type="SUPFAM" id="SSF53448">
    <property type="entry name" value="Nucleotide-diphospho-sugar transferases"/>
    <property type="match status" value="1"/>
</dbReference>
<dbReference type="OrthoDB" id="5298793at2"/>
<dbReference type="InterPro" id="IPR025877">
    <property type="entry name" value="MobA-like_NTP_Trfase"/>
</dbReference>
<feature type="domain" description="MobA-like NTP transferase" evidence="2">
    <location>
        <begin position="17"/>
        <end position="174"/>
    </location>
</feature>
<evidence type="ECO:0000313" key="4">
    <source>
        <dbReference type="Proteomes" id="UP000037939"/>
    </source>
</evidence>
<dbReference type="AlphaFoldDB" id="A0A0N0XIL7"/>
<dbReference type="InterPro" id="IPR029044">
    <property type="entry name" value="Nucleotide-diphossugar_trans"/>
</dbReference>
<proteinExistence type="predicted"/>
<evidence type="ECO:0000256" key="1">
    <source>
        <dbReference type="ARBA" id="ARBA00022842"/>
    </source>
</evidence>
<name>A0A0N0XIL7_9NEIS</name>
<dbReference type="PANTHER" id="PTHR43777">
    <property type="entry name" value="MOLYBDENUM COFACTOR CYTIDYLYLTRANSFERASE"/>
    <property type="match status" value="1"/>
</dbReference>
<dbReference type="Gene3D" id="3.90.550.10">
    <property type="entry name" value="Spore Coat Polysaccharide Biosynthesis Protein SpsA, Chain A"/>
    <property type="match status" value="1"/>
</dbReference>
<sequence>MSDILLNQPANRQGIVGVLLAAGSSSRFGTPKLLHPLDDGTRLGVKSALNLIEALPWAVAVVSPQRPLLKSLLEAAGLQVLTCASAELGMGESLAYAVRHTPHAAGWVVALADMPFIQPNTIKQVMRRLAGGSALAVPTYEGRRGHPVGFASYYYNQLAELSGDEGARAIIERDATPAQFVPVRDAGIHIDIDTLDDLARHDASGALMRNGLWKPERTLTERNARQHSGGYVR</sequence>
<keyword evidence="4" id="KW-1185">Reference proteome</keyword>
<reference evidence="3 4" key="1">
    <citation type="submission" date="2015-07" db="EMBL/GenBank/DDBJ databases">
        <title>Draft genome sequence of the Amantichitinum ursilacus IGB-41, a new chitin-degrading bacterium.</title>
        <authorList>
            <person name="Kirstahler P."/>
            <person name="Guenther M."/>
            <person name="Grumaz C."/>
            <person name="Rupp S."/>
            <person name="Zibek S."/>
            <person name="Sohn K."/>
        </authorList>
    </citation>
    <scope>NUCLEOTIDE SEQUENCE [LARGE SCALE GENOMIC DNA]</scope>
    <source>
        <strain evidence="3 4">IGB-41</strain>
    </source>
</reference>
<dbReference type="CDD" id="cd04182">
    <property type="entry name" value="GT_2_like_f"/>
    <property type="match status" value="1"/>
</dbReference>
<dbReference type="PATRIC" id="fig|857265.3.peg.2118"/>
<dbReference type="EMBL" id="LAQT01000008">
    <property type="protein sequence ID" value="KPC52876.1"/>
    <property type="molecule type" value="Genomic_DNA"/>
</dbReference>
<gene>
    <name evidence="3" type="ORF">WG78_10315</name>
</gene>
<dbReference type="PANTHER" id="PTHR43777:SF1">
    <property type="entry name" value="MOLYBDENUM COFACTOR CYTIDYLYLTRANSFERASE"/>
    <property type="match status" value="1"/>
</dbReference>
<dbReference type="STRING" id="857265.WG78_10315"/>
<keyword evidence="1" id="KW-0460">Magnesium</keyword>